<dbReference type="GO" id="GO:0030688">
    <property type="term" value="C:preribosome, small subunit precursor"/>
    <property type="evidence" value="ECO:0007669"/>
    <property type="project" value="TreeGrafter"/>
</dbReference>
<evidence type="ECO:0000256" key="8">
    <source>
        <dbReference type="PIRNR" id="PIRNR037125"/>
    </source>
</evidence>
<dbReference type="PANTHER" id="PTHR12814:SF2">
    <property type="entry name" value="RNA-BINDING PROTEIN NOB1"/>
    <property type="match status" value="1"/>
</dbReference>
<dbReference type="GO" id="GO:0016787">
    <property type="term" value="F:hydrolase activity"/>
    <property type="evidence" value="ECO:0007669"/>
    <property type="project" value="UniProtKB-KW"/>
</dbReference>
<dbReference type="Proteomes" id="UP000315496">
    <property type="component" value="Chromosome 4"/>
</dbReference>
<dbReference type="GO" id="GO:0046872">
    <property type="term" value="F:metal ion binding"/>
    <property type="evidence" value="ECO:0007669"/>
    <property type="project" value="UniProtKB-UniRule"/>
</dbReference>
<accession>A0A4Z1T3W3</accession>
<keyword evidence="4 8" id="KW-0479">Metal-binding</keyword>
<evidence type="ECO:0000259" key="11">
    <source>
        <dbReference type="Pfam" id="PF08772"/>
    </source>
</evidence>
<dbReference type="VEuPathDB" id="GiardiaDB:GMRT_12829"/>
<dbReference type="PANTHER" id="PTHR12814">
    <property type="entry name" value="RNA-BINDING PROTEIN NOB1"/>
    <property type="match status" value="1"/>
</dbReference>
<evidence type="ECO:0000256" key="1">
    <source>
        <dbReference type="ARBA" id="ARBA00004123"/>
    </source>
</evidence>
<comment type="subcellular location">
    <subcellularLocation>
        <location evidence="1">Nucleus</location>
    </subcellularLocation>
</comment>
<sequence>MDGGEPLALSVVLDTNALLRRVPFWELAVSAYVTPGVLAEVKDDDSLLWLNNLPFPLKERAPSEASLTRVRHFAKATGDLLALSSQDIEALALTYELDVQAHGGEGHLRREPPTIKDESMRLFTRGKHAACTKPLYTHGDVKKYHNQAAKTGLRLGEVFSEKKKEEYEKYKQLLFSSDTEDMHPKTEPEIASKPEDDDPDEGWILCRNTEDDKQSDTNQDKHIPYTGGWVTLENLTQDAIERVENEDNRPLVALHTSDFSMQNTAMQMGLRVLSSGGIIKSIQRYAGKCSSCLHVTPAVNSEFCENCGNRSIMRVKMFVADDGKVTLSTGRKHFDLRGTIFQLPNVVSKHYLGKAGKRTIIPVASDRDPNAEYILRGVKRRPKATGEAHFAADLKGPDSSRDAGYILPYFLRKNPTAGNHGKKAYAHHM</sequence>
<evidence type="ECO:0000256" key="10">
    <source>
        <dbReference type="SAM" id="MobiDB-lite"/>
    </source>
</evidence>
<dbReference type="InterPro" id="IPR036283">
    <property type="entry name" value="NOB1_Zf-like_sf"/>
</dbReference>
<feature type="domain" description="Nin one binding (NOB1) Zn-ribbon-like" evidence="11">
    <location>
        <begin position="279"/>
        <end position="346"/>
    </location>
</feature>
<feature type="binding site" evidence="9">
    <location>
        <position position="289"/>
    </location>
    <ligand>
        <name>Zn(2+)</name>
        <dbReference type="ChEBI" id="CHEBI:29105"/>
    </ligand>
</feature>
<dbReference type="GO" id="GO:0031981">
    <property type="term" value="C:nuclear lumen"/>
    <property type="evidence" value="ECO:0007669"/>
    <property type="project" value="UniProtKB-ARBA"/>
</dbReference>
<dbReference type="InterPro" id="IPR017117">
    <property type="entry name" value="Nob1_euk"/>
</dbReference>
<keyword evidence="6 8" id="KW-0862">Zinc</keyword>
<dbReference type="EMBL" id="VDLU01000004">
    <property type="protein sequence ID" value="TNJ27091.1"/>
    <property type="molecule type" value="Genomic_DNA"/>
</dbReference>
<organism evidence="13 14">
    <name type="scientific">Giardia muris</name>
    <dbReference type="NCBI Taxonomy" id="5742"/>
    <lineage>
        <taxon>Eukaryota</taxon>
        <taxon>Metamonada</taxon>
        <taxon>Diplomonadida</taxon>
        <taxon>Hexamitidae</taxon>
        <taxon>Giardiinae</taxon>
        <taxon>Giardia</taxon>
    </lineage>
</organism>
<evidence type="ECO:0000313" key="14">
    <source>
        <dbReference type="Proteomes" id="UP000315496"/>
    </source>
</evidence>
<dbReference type="FunFam" id="3.40.50.1010:FF:000020">
    <property type="entry name" value="20S-pre-rRNA D-site endonuclease NOB1"/>
    <property type="match status" value="1"/>
</dbReference>
<evidence type="ECO:0000256" key="4">
    <source>
        <dbReference type="ARBA" id="ARBA00022723"/>
    </source>
</evidence>
<keyword evidence="14" id="KW-1185">Reference proteome</keyword>
<dbReference type="GO" id="GO:0005737">
    <property type="term" value="C:cytoplasm"/>
    <property type="evidence" value="ECO:0007669"/>
    <property type="project" value="UniProtKB-ARBA"/>
</dbReference>
<name>A0A4Z1T3W3_GIAMU</name>
<dbReference type="OrthoDB" id="446759at2759"/>
<evidence type="ECO:0000256" key="9">
    <source>
        <dbReference type="PIRSR" id="PIRSR037125-1"/>
    </source>
</evidence>
<evidence type="ECO:0000259" key="12">
    <source>
        <dbReference type="Pfam" id="PF17146"/>
    </source>
</evidence>
<keyword evidence="3" id="KW-0540">Nuclease</keyword>
<comment type="similarity">
    <text evidence="2 8">Belongs to the NOB1 family.</text>
</comment>
<gene>
    <name evidence="13" type="ORF">GMRT_12829</name>
</gene>
<feature type="domain" description="Ribonuclease PIN" evidence="12">
    <location>
        <begin position="11"/>
        <end position="97"/>
    </location>
</feature>
<dbReference type="InterPro" id="IPR014881">
    <property type="entry name" value="NOB1_Zn-bd"/>
</dbReference>
<dbReference type="GO" id="GO:0004521">
    <property type="term" value="F:RNA endonuclease activity"/>
    <property type="evidence" value="ECO:0007669"/>
    <property type="project" value="UniProtKB-UniRule"/>
</dbReference>
<dbReference type="Gene3D" id="3.40.50.1010">
    <property type="entry name" value="5'-nuclease"/>
    <property type="match status" value="1"/>
</dbReference>
<evidence type="ECO:0000256" key="5">
    <source>
        <dbReference type="ARBA" id="ARBA00022801"/>
    </source>
</evidence>
<reference evidence="13 14" key="1">
    <citation type="submission" date="2019-05" db="EMBL/GenBank/DDBJ databases">
        <title>The compact genome of Giardia muris reveals important steps in the evolution of intestinal protozoan parasites.</title>
        <authorList>
            <person name="Xu F."/>
            <person name="Jimenez-Gonzalez A."/>
            <person name="Einarsson E."/>
            <person name="Astvaldsson A."/>
            <person name="Peirasmaki D."/>
            <person name="Eckmann L."/>
            <person name="Andersson J.O."/>
            <person name="Svard S.G."/>
            <person name="Jerlstrom-Hultqvist J."/>
        </authorList>
    </citation>
    <scope>NUCLEOTIDE SEQUENCE [LARGE SCALE GENOMIC DNA]</scope>
    <source>
        <strain evidence="13 14">Roberts-Thomson</strain>
    </source>
</reference>
<evidence type="ECO:0000256" key="2">
    <source>
        <dbReference type="ARBA" id="ARBA00005858"/>
    </source>
</evidence>
<evidence type="ECO:0000256" key="3">
    <source>
        <dbReference type="ARBA" id="ARBA00022722"/>
    </source>
</evidence>
<evidence type="ECO:0000256" key="6">
    <source>
        <dbReference type="ARBA" id="ARBA00022833"/>
    </source>
</evidence>
<proteinExistence type="inferred from homology"/>
<dbReference type="CDD" id="cd09876">
    <property type="entry name" value="PIN_Nob1-like"/>
    <property type="match status" value="1"/>
</dbReference>
<dbReference type="SUPFAM" id="SSF144206">
    <property type="entry name" value="NOB1 zinc finger-like"/>
    <property type="match status" value="1"/>
</dbReference>
<dbReference type="Pfam" id="PF17146">
    <property type="entry name" value="PIN_6"/>
    <property type="match status" value="1"/>
</dbReference>
<keyword evidence="7 8" id="KW-0539">Nucleus</keyword>
<feature type="compositionally biased region" description="Basic and acidic residues" evidence="10">
    <location>
        <begin position="180"/>
        <end position="194"/>
    </location>
</feature>
<dbReference type="PIRSF" id="PIRSF037125">
    <property type="entry name" value="D-site_20S_pre-rRNA_nuclease"/>
    <property type="match status" value="1"/>
</dbReference>
<dbReference type="Gene3D" id="6.20.210.10">
    <property type="entry name" value="Nin one binding (NOB1), Zn-ribbon-like"/>
    <property type="match status" value="1"/>
</dbReference>
<dbReference type="InterPro" id="IPR039907">
    <property type="entry name" value="NOB1"/>
</dbReference>
<feature type="binding site" evidence="9">
    <location>
        <position position="307"/>
    </location>
    <ligand>
        <name>Zn(2+)</name>
        <dbReference type="ChEBI" id="CHEBI:29105"/>
    </ligand>
</feature>
<feature type="region of interest" description="Disordered" evidence="10">
    <location>
        <begin position="176"/>
        <end position="203"/>
    </location>
</feature>
<feature type="binding site" evidence="9">
    <location>
        <position position="304"/>
    </location>
    <ligand>
        <name>Zn(2+)</name>
        <dbReference type="ChEBI" id="CHEBI:29105"/>
    </ligand>
</feature>
<dbReference type="GO" id="GO:0030490">
    <property type="term" value="P:maturation of SSU-rRNA"/>
    <property type="evidence" value="ECO:0007669"/>
    <property type="project" value="TreeGrafter"/>
</dbReference>
<comment type="caution">
    <text evidence="13">The sequence shown here is derived from an EMBL/GenBank/DDBJ whole genome shotgun (WGS) entry which is preliminary data.</text>
</comment>
<feature type="binding site" evidence="9">
    <location>
        <position position="292"/>
    </location>
    <ligand>
        <name>Zn(2+)</name>
        <dbReference type="ChEBI" id="CHEBI:29105"/>
    </ligand>
</feature>
<keyword evidence="5" id="KW-0378">Hydrolase</keyword>
<dbReference type="AlphaFoldDB" id="A0A4Z1T3W3"/>
<dbReference type="InterPro" id="IPR033411">
    <property type="entry name" value="Ribonuclease_PIN"/>
</dbReference>
<evidence type="ECO:0000256" key="7">
    <source>
        <dbReference type="ARBA" id="ARBA00023242"/>
    </source>
</evidence>
<protein>
    <submittedName>
        <fullName evidence="13">rRNA-binding endoribonuclease</fullName>
    </submittedName>
</protein>
<dbReference type="Pfam" id="PF08772">
    <property type="entry name" value="Zn_ribbon_NOB1"/>
    <property type="match status" value="1"/>
</dbReference>
<evidence type="ECO:0000313" key="13">
    <source>
        <dbReference type="EMBL" id="TNJ27091.1"/>
    </source>
</evidence>